<name>A0A6C0J5P6_9ZZZZ</name>
<evidence type="ECO:0000313" key="1">
    <source>
        <dbReference type="EMBL" id="QHT99277.1"/>
    </source>
</evidence>
<sequence length="73" mass="8527">MSSNNIEIQNSSQVSKPTFQKMLFIINALEQGWAVRKNNDTYIFTKKHENRQEIFQENYLETFVASNLATNVI</sequence>
<proteinExistence type="predicted"/>
<dbReference type="AlphaFoldDB" id="A0A6C0J5P6"/>
<reference evidence="1" key="1">
    <citation type="journal article" date="2020" name="Nature">
        <title>Giant virus diversity and host interactions through global metagenomics.</title>
        <authorList>
            <person name="Schulz F."/>
            <person name="Roux S."/>
            <person name="Paez-Espino D."/>
            <person name="Jungbluth S."/>
            <person name="Walsh D.A."/>
            <person name="Denef V.J."/>
            <person name="McMahon K.D."/>
            <person name="Konstantinidis K.T."/>
            <person name="Eloe-Fadrosh E.A."/>
            <person name="Kyrpides N.C."/>
            <person name="Woyke T."/>
        </authorList>
    </citation>
    <scope>NUCLEOTIDE SEQUENCE</scope>
    <source>
        <strain evidence="1">GVMAG-M-3300025699-48</strain>
    </source>
</reference>
<dbReference type="EMBL" id="MN740306">
    <property type="protein sequence ID" value="QHT99277.1"/>
    <property type="molecule type" value="Genomic_DNA"/>
</dbReference>
<protein>
    <submittedName>
        <fullName evidence="1">Uncharacterized protein</fullName>
    </submittedName>
</protein>
<accession>A0A6C0J5P6</accession>
<organism evidence="1">
    <name type="scientific">viral metagenome</name>
    <dbReference type="NCBI Taxonomy" id="1070528"/>
    <lineage>
        <taxon>unclassified sequences</taxon>
        <taxon>metagenomes</taxon>
        <taxon>organismal metagenomes</taxon>
    </lineage>
</organism>